<organism evidence="1">
    <name type="scientific">hydrothermal vent metagenome</name>
    <dbReference type="NCBI Taxonomy" id="652676"/>
    <lineage>
        <taxon>unclassified sequences</taxon>
        <taxon>metagenomes</taxon>
        <taxon>ecological metagenomes</taxon>
    </lineage>
</organism>
<dbReference type="AlphaFoldDB" id="A0A3B1A5J7"/>
<reference evidence="1" key="1">
    <citation type="submission" date="2018-06" db="EMBL/GenBank/DDBJ databases">
        <authorList>
            <person name="Zhirakovskaya E."/>
        </authorList>
    </citation>
    <scope>NUCLEOTIDE SEQUENCE</scope>
</reference>
<protein>
    <submittedName>
        <fullName evidence="1">Pentapeptide repeat family protein</fullName>
    </submittedName>
</protein>
<accession>A0A3B1A5J7</accession>
<name>A0A3B1A5J7_9ZZZZ</name>
<dbReference type="Pfam" id="PF00805">
    <property type="entry name" value="Pentapeptide"/>
    <property type="match status" value="1"/>
</dbReference>
<dbReference type="PIRSF" id="PIRSF029688">
    <property type="entry name" value="UCP29688_pentapep"/>
    <property type="match status" value="1"/>
</dbReference>
<proteinExistence type="predicted"/>
<dbReference type="Gene3D" id="2.160.20.80">
    <property type="entry name" value="E3 ubiquitin-protein ligase SopA"/>
    <property type="match status" value="1"/>
</dbReference>
<dbReference type="InterPro" id="IPR001646">
    <property type="entry name" value="5peptide_repeat"/>
</dbReference>
<sequence>MSAQPKITQDPLYQLLREGKIEEFNKSKAAGGVCDLTHCDFRNLNLQNLEANGLDFTGGYFRQTDLRGVDLSNAKMEGASINGARISGVYFPKELSAGEIKLSIEHGTRMRYSKI</sequence>
<gene>
    <name evidence="1" type="ORF">MNBD_GAMMA22-1220</name>
</gene>
<dbReference type="SUPFAM" id="SSF141571">
    <property type="entry name" value="Pentapeptide repeat-like"/>
    <property type="match status" value="1"/>
</dbReference>
<dbReference type="InterPro" id="IPR016933">
    <property type="entry name" value="UCP029688_pentapep"/>
</dbReference>
<evidence type="ECO:0000313" key="1">
    <source>
        <dbReference type="EMBL" id="VAW96820.1"/>
    </source>
</evidence>
<dbReference type="EMBL" id="UOFS01000030">
    <property type="protein sequence ID" value="VAW96820.1"/>
    <property type="molecule type" value="Genomic_DNA"/>
</dbReference>